<feature type="compositionally biased region" description="Basic and acidic residues" evidence="1">
    <location>
        <begin position="275"/>
        <end position="291"/>
    </location>
</feature>
<feature type="region of interest" description="Disordered" evidence="1">
    <location>
        <begin position="68"/>
        <end position="457"/>
    </location>
</feature>
<feature type="compositionally biased region" description="Polar residues" evidence="1">
    <location>
        <begin position="371"/>
        <end position="388"/>
    </location>
</feature>
<feature type="compositionally biased region" description="Gly residues" evidence="1">
    <location>
        <begin position="489"/>
        <end position="499"/>
    </location>
</feature>
<feature type="compositionally biased region" description="Basic and acidic residues" evidence="1">
    <location>
        <begin position="324"/>
        <end position="333"/>
    </location>
</feature>
<dbReference type="AlphaFoldDB" id="A0A0F7SEP5"/>
<dbReference type="EMBL" id="LN483144">
    <property type="protein sequence ID" value="CDZ96390.1"/>
    <property type="molecule type" value="Genomic_DNA"/>
</dbReference>
<feature type="compositionally biased region" description="Basic and acidic residues" evidence="1">
    <location>
        <begin position="350"/>
        <end position="364"/>
    </location>
</feature>
<feature type="compositionally biased region" description="Low complexity" evidence="1">
    <location>
        <begin position="519"/>
        <end position="531"/>
    </location>
</feature>
<feature type="compositionally biased region" description="Basic and acidic residues" evidence="1">
    <location>
        <begin position="566"/>
        <end position="582"/>
    </location>
</feature>
<evidence type="ECO:0000313" key="2">
    <source>
        <dbReference type="EMBL" id="CDZ96390.1"/>
    </source>
</evidence>
<feature type="region of interest" description="Disordered" evidence="1">
    <location>
        <begin position="717"/>
        <end position="825"/>
    </location>
</feature>
<feature type="compositionally biased region" description="Low complexity" evidence="1">
    <location>
        <begin position="755"/>
        <end position="787"/>
    </location>
</feature>
<feature type="compositionally biased region" description="Polar residues" evidence="1">
    <location>
        <begin position="68"/>
        <end position="99"/>
    </location>
</feature>
<feature type="compositionally biased region" description="Basic and acidic residues" evidence="1">
    <location>
        <begin position="141"/>
        <end position="178"/>
    </location>
</feature>
<feature type="compositionally biased region" description="Basic and acidic residues" evidence="1">
    <location>
        <begin position="189"/>
        <end position="230"/>
    </location>
</feature>
<protein>
    <submittedName>
        <fullName evidence="2">Uncharacterized protein</fullName>
    </submittedName>
</protein>
<feature type="compositionally biased region" description="Pro residues" evidence="1">
    <location>
        <begin position="618"/>
        <end position="634"/>
    </location>
</feature>
<evidence type="ECO:0000256" key="1">
    <source>
        <dbReference type="SAM" id="MobiDB-lite"/>
    </source>
</evidence>
<feature type="region of interest" description="Disordered" evidence="1">
    <location>
        <begin position="612"/>
        <end position="656"/>
    </location>
</feature>
<accession>A0A0F7SEP5</accession>
<feature type="compositionally biased region" description="Low complexity" evidence="1">
    <location>
        <begin position="249"/>
        <end position="261"/>
    </location>
</feature>
<feature type="compositionally biased region" description="Polar residues" evidence="1">
    <location>
        <begin position="554"/>
        <end position="565"/>
    </location>
</feature>
<proteinExistence type="predicted"/>
<reference evidence="2" key="1">
    <citation type="submission" date="2014-08" db="EMBL/GenBank/DDBJ databases">
        <authorList>
            <person name="Sharma Rahul"/>
            <person name="Thines Marco"/>
        </authorList>
    </citation>
    <scope>NUCLEOTIDE SEQUENCE</scope>
</reference>
<name>A0A0F7SEP5_PHARH</name>
<sequence>MPQLDLLKSPSATSPLASSKEAQKDETPVIRYSRSALLKLSKKDSVAKAGDKIEGMPDFKTWFGEFHSSSSARREQFAQSTDRTRSAATGSPHLNTKSPLQRDRPPHTSFTARAGTGAIGDSGASRMGSFRHQGGRVLINGDRDGKPKDDEKERDKDEGDGLKKLSDTYDKERDRDSTRLNSRSWATRGSEKERLRDSGADDKHDKRDGDRRGGKDGDWSSTGDSRDWRSRGAASLPIRPSESFPAKPSGSNAHSSSSSNSRVPGRPAWNPAPPLRERDSADRRDSRRDRNTFGGRDDDEDEVPAWMTETSSSPAPPPGLTTKEGAKGKKDDLLTALASSTITSNEKEDEIQRFKREMRERDALRNPAARTPTSTTNSQPTESDSPKPTNRPPLISVKSTPSVTQAKPTLLPLSSGPKPDVVSASVPVTPGESTLQNGESRRAPGGSSRFKKFFDERGKGVPVGAPGSVASANAGATAVDTAGLMGLLTGNGGAGGSGGDHQMNKLLAMLQNSTPSPGQATSPLLLPSQPTLEPPTQQPQAQSSPAFEPAWPQGRTSFTNTNLQAQRDREQQLLAQKEREQLHLQQQQMQRAAGVPANNPLQHLYSQLQQPSLVYPPRGGPPPPPPLPPQPPHSGHPNQPLSRFYPGQGQMTQQRFDLDQQLAQREQHLQHLPDGGVSGNINPGGRIDPRSARYEQGPSNGQTGYSIAELRQLQQMPSGGNLTGVGGVRGPISHPAGHQQPLQEGRDSPGSSLHGPSGAFSYASPPSAASRPAGVLPSMAGPASSGSLPPPNAAEIQNHLLRQMMLNVTGSGVGGDEPEPARTKA</sequence>
<feature type="compositionally biased region" description="Polar residues" evidence="1">
    <location>
        <begin position="397"/>
        <end position="407"/>
    </location>
</feature>
<feature type="region of interest" description="Disordered" evidence="1">
    <location>
        <begin position="485"/>
        <end position="593"/>
    </location>
</feature>
<organism evidence="2">
    <name type="scientific">Phaffia rhodozyma</name>
    <name type="common">Yeast</name>
    <name type="synonym">Xanthophyllomyces dendrorhous</name>
    <dbReference type="NCBI Taxonomy" id="264483"/>
    <lineage>
        <taxon>Eukaryota</taxon>
        <taxon>Fungi</taxon>
        <taxon>Dikarya</taxon>
        <taxon>Basidiomycota</taxon>
        <taxon>Agaricomycotina</taxon>
        <taxon>Tremellomycetes</taxon>
        <taxon>Cystofilobasidiales</taxon>
        <taxon>Mrakiaceae</taxon>
        <taxon>Phaffia</taxon>
    </lineage>
</organism>
<feature type="region of interest" description="Disordered" evidence="1">
    <location>
        <begin position="1"/>
        <end position="30"/>
    </location>
</feature>
<feature type="region of interest" description="Disordered" evidence="1">
    <location>
        <begin position="671"/>
        <end position="703"/>
    </location>
</feature>